<dbReference type="EMBL" id="JBEPCV010000031">
    <property type="protein sequence ID" value="MER6907418.1"/>
    <property type="molecule type" value="Genomic_DNA"/>
</dbReference>
<gene>
    <name evidence="1" type="ORF">ABT322_27570</name>
</gene>
<organism evidence="1 2">
    <name type="scientific">Streptomyces flaveolus</name>
    <dbReference type="NCBI Taxonomy" id="67297"/>
    <lineage>
        <taxon>Bacteria</taxon>
        <taxon>Bacillati</taxon>
        <taxon>Actinomycetota</taxon>
        <taxon>Actinomycetes</taxon>
        <taxon>Kitasatosporales</taxon>
        <taxon>Streptomycetaceae</taxon>
        <taxon>Streptomyces</taxon>
    </lineage>
</organism>
<evidence type="ECO:0000313" key="1">
    <source>
        <dbReference type="EMBL" id="MER6907418.1"/>
    </source>
</evidence>
<name>A0ABV1VLT8_9ACTN</name>
<accession>A0ABV1VLT8</accession>
<keyword evidence="2" id="KW-1185">Reference proteome</keyword>
<dbReference type="Proteomes" id="UP001490330">
    <property type="component" value="Unassembled WGS sequence"/>
</dbReference>
<dbReference type="RefSeq" id="WP_350721937.1">
    <property type="nucleotide sequence ID" value="NZ_JBEPCO010000032.1"/>
</dbReference>
<comment type="caution">
    <text evidence="1">The sequence shown here is derived from an EMBL/GenBank/DDBJ whole genome shotgun (WGS) entry which is preliminary data.</text>
</comment>
<sequence>MTDLFGDNRMSVAMLDVESGAMATYGHDAIDTASIVKVDILFWITAADWARSSVLNLRPWSCAWSSRVASRHRW</sequence>
<protein>
    <submittedName>
        <fullName evidence="1">Uncharacterized protein</fullName>
    </submittedName>
</protein>
<proteinExistence type="predicted"/>
<reference evidence="1 2" key="1">
    <citation type="submission" date="2024-06" db="EMBL/GenBank/DDBJ databases">
        <title>The Natural Products Discovery Center: Release of the First 8490 Sequenced Strains for Exploring Actinobacteria Biosynthetic Diversity.</title>
        <authorList>
            <person name="Kalkreuter E."/>
            <person name="Kautsar S.A."/>
            <person name="Yang D."/>
            <person name="Bader C.D."/>
            <person name="Teijaro C.N."/>
            <person name="Fluegel L."/>
            <person name="Davis C.M."/>
            <person name="Simpson J.R."/>
            <person name="Lauterbach L."/>
            <person name="Steele A.D."/>
            <person name="Gui C."/>
            <person name="Meng S."/>
            <person name="Li G."/>
            <person name="Viehrig K."/>
            <person name="Ye F."/>
            <person name="Su P."/>
            <person name="Kiefer A.F."/>
            <person name="Nichols A."/>
            <person name="Cepeda A.J."/>
            <person name="Yan W."/>
            <person name="Fan B."/>
            <person name="Jiang Y."/>
            <person name="Adhikari A."/>
            <person name="Zheng C.-J."/>
            <person name="Schuster L."/>
            <person name="Cowan T.M."/>
            <person name="Smanski M.J."/>
            <person name="Chevrette M.G."/>
            <person name="De Carvalho L.P.S."/>
            <person name="Shen B."/>
        </authorList>
    </citation>
    <scope>NUCLEOTIDE SEQUENCE [LARGE SCALE GENOMIC DNA]</scope>
    <source>
        <strain evidence="1 2">NPDC000632</strain>
    </source>
</reference>
<evidence type="ECO:0000313" key="2">
    <source>
        <dbReference type="Proteomes" id="UP001490330"/>
    </source>
</evidence>